<accession>W7U6B8</accession>
<evidence type="ECO:0000256" key="1">
    <source>
        <dbReference type="PROSITE-ProRule" id="PRU00502"/>
    </source>
</evidence>
<dbReference type="Gene3D" id="3.30.40.10">
    <property type="entry name" value="Zinc/RING finger domain, C3HC4 (zinc finger)"/>
    <property type="match status" value="2"/>
</dbReference>
<dbReference type="PROSITE" id="PS50271">
    <property type="entry name" value="ZF_UBP"/>
    <property type="match status" value="1"/>
</dbReference>
<reference evidence="3 4" key="1">
    <citation type="journal article" date="2014" name="Mol. Plant">
        <title>Chromosome Scale Genome Assembly and Transcriptome Profiling of Nannochloropsis gaditana in Nitrogen Depletion.</title>
        <authorList>
            <person name="Corteggiani Carpinelli E."/>
            <person name="Telatin A."/>
            <person name="Vitulo N."/>
            <person name="Forcato C."/>
            <person name="D'Angelo M."/>
            <person name="Schiavon R."/>
            <person name="Vezzi A."/>
            <person name="Giacometti G.M."/>
            <person name="Morosinotto T."/>
            <person name="Valle G."/>
        </authorList>
    </citation>
    <scope>NUCLEOTIDE SEQUENCE [LARGE SCALE GENOMIC DNA]</scope>
    <source>
        <strain evidence="3 4">B-31</strain>
    </source>
</reference>
<organism evidence="3 4">
    <name type="scientific">Nannochloropsis gaditana</name>
    <dbReference type="NCBI Taxonomy" id="72520"/>
    <lineage>
        <taxon>Eukaryota</taxon>
        <taxon>Sar</taxon>
        <taxon>Stramenopiles</taxon>
        <taxon>Ochrophyta</taxon>
        <taxon>Eustigmatophyceae</taxon>
        <taxon>Eustigmatales</taxon>
        <taxon>Monodopsidaceae</taxon>
        <taxon>Nannochloropsis</taxon>
    </lineage>
</organism>
<dbReference type="GO" id="GO:0016787">
    <property type="term" value="F:hydrolase activity"/>
    <property type="evidence" value="ECO:0007669"/>
    <property type="project" value="UniProtKB-KW"/>
</dbReference>
<evidence type="ECO:0000313" key="3">
    <source>
        <dbReference type="EMBL" id="EWM28406.1"/>
    </source>
</evidence>
<keyword evidence="1" id="KW-0479">Metal-binding</keyword>
<comment type="caution">
    <text evidence="3">The sequence shown here is derived from an EMBL/GenBank/DDBJ whole genome shotgun (WGS) entry which is preliminary data.</text>
</comment>
<dbReference type="InterPro" id="IPR013083">
    <property type="entry name" value="Znf_RING/FYVE/PHD"/>
</dbReference>
<keyword evidence="4" id="KW-1185">Reference proteome</keyword>
<dbReference type="GO" id="GO:0008270">
    <property type="term" value="F:zinc ion binding"/>
    <property type="evidence" value="ECO:0007669"/>
    <property type="project" value="UniProtKB-KW"/>
</dbReference>
<sequence length="322" mass="35705">MRRHDVFDFLDAGGEVEPKQTCPHIHSSSHLSLTPDDLLFSIQAGQCGVCKSRMEPWVCLGCNAVHCSRYVNADAEAHFFASLTATSEKRSLHFERRGDQSTGFVDSFISIHKELTNRKAGVGDVKAEVMENVESENASEGHGLALSLSDLSVWCYICGSYVKHDRLLPLLVRAEALKFSTPEKVMLLEGAQTRFRTGIVIPQSLTEDIPGSKSTPIQELFDHLKSRSLLAKMIPFHDLNEARACEGLQSVLVLERGSQASDSISDRTEAGSKNSVARKLRDRIQKAILEKDELTVVRVGRKEVEEGVESLESCLRLMLSSY</sequence>
<dbReference type="Pfam" id="PF02148">
    <property type="entry name" value="zf-UBP"/>
    <property type="match status" value="2"/>
</dbReference>
<keyword evidence="1" id="KW-0863">Zinc-finger</keyword>
<proteinExistence type="predicted"/>
<dbReference type="SUPFAM" id="SSF57850">
    <property type="entry name" value="RING/U-box"/>
    <property type="match status" value="2"/>
</dbReference>
<dbReference type="OrthoDB" id="424012at2759"/>
<keyword evidence="1" id="KW-0862">Zinc</keyword>
<dbReference type="Proteomes" id="UP000019335">
    <property type="component" value="Chromosome 4"/>
</dbReference>
<dbReference type="PANTHER" id="PTHR47665:SF1">
    <property type="entry name" value="HISTONE DEACETYLASE-LIKE PROTEIN"/>
    <property type="match status" value="1"/>
</dbReference>
<evidence type="ECO:0000313" key="4">
    <source>
        <dbReference type="Proteomes" id="UP000019335"/>
    </source>
</evidence>
<gene>
    <name evidence="3" type="ORF">Naga_100088g2</name>
</gene>
<evidence type="ECO:0000259" key="2">
    <source>
        <dbReference type="PROSITE" id="PS50271"/>
    </source>
</evidence>
<dbReference type="InterPro" id="IPR001607">
    <property type="entry name" value="Znf_UBP"/>
</dbReference>
<keyword evidence="3" id="KW-0378">Hydrolase</keyword>
<dbReference type="PANTHER" id="PTHR47665">
    <property type="entry name" value="HISTONE DEACETYLASE-LIKE PROTEIN"/>
    <property type="match status" value="1"/>
</dbReference>
<dbReference type="AlphaFoldDB" id="W7U6B8"/>
<protein>
    <submittedName>
        <fullName evidence="3">Ubiquitin carboxyl-terminal hydrolase 3</fullName>
    </submittedName>
</protein>
<name>W7U6B8_9STRA</name>
<feature type="domain" description="UBP-type" evidence="2">
    <location>
        <begin position="20"/>
        <end position="182"/>
    </location>
</feature>
<dbReference type="EMBL" id="AZIL01000312">
    <property type="protein sequence ID" value="EWM28406.1"/>
    <property type="molecule type" value="Genomic_DNA"/>
</dbReference>